<feature type="compositionally biased region" description="Basic and acidic residues" evidence="1">
    <location>
        <begin position="56"/>
        <end position="66"/>
    </location>
</feature>
<dbReference type="PANTHER" id="PTHR36808">
    <property type="entry name" value="TRANSCRIPTIONAL REGULATOR ATRX-LIKE PROTEIN"/>
    <property type="match status" value="1"/>
</dbReference>
<feature type="compositionally biased region" description="Low complexity" evidence="1">
    <location>
        <begin position="35"/>
        <end position="44"/>
    </location>
</feature>
<feature type="compositionally biased region" description="Basic and acidic residues" evidence="1">
    <location>
        <begin position="150"/>
        <end position="168"/>
    </location>
</feature>
<dbReference type="PANTHER" id="PTHR36808:SF1">
    <property type="entry name" value="TRANSCRIPTIONAL REGULATOR ATRX-LIKE PROTEIN"/>
    <property type="match status" value="1"/>
</dbReference>
<organism evidence="2 7">
    <name type="scientific">Phoenix dactylifera</name>
    <name type="common">Date palm</name>
    <dbReference type="NCBI Taxonomy" id="42345"/>
    <lineage>
        <taxon>Eukaryota</taxon>
        <taxon>Viridiplantae</taxon>
        <taxon>Streptophyta</taxon>
        <taxon>Embryophyta</taxon>
        <taxon>Tracheophyta</taxon>
        <taxon>Spermatophyta</taxon>
        <taxon>Magnoliopsida</taxon>
        <taxon>Liliopsida</taxon>
        <taxon>Arecaceae</taxon>
        <taxon>Coryphoideae</taxon>
        <taxon>Phoeniceae</taxon>
        <taxon>Phoenix</taxon>
    </lineage>
</organism>
<feature type="compositionally biased region" description="Basic residues" evidence="1">
    <location>
        <begin position="20"/>
        <end position="32"/>
    </location>
</feature>
<reference evidence="3 4" key="2">
    <citation type="submission" date="2025-04" db="UniProtKB">
        <authorList>
            <consortium name="RefSeq"/>
        </authorList>
    </citation>
    <scope>IDENTIFICATION</scope>
    <source>
        <tissue evidence="3 4">Young leaves</tissue>
    </source>
</reference>
<evidence type="ECO:0000313" key="3">
    <source>
        <dbReference type="RefSeq" id="XP_017698317.2"/>
    </source>
</evidence>
<evidence type="ECO:0000256" key="1">
    <source>
        <dbReference type="SAM" id="MobiDB-lite"/>
    </source>
</evidence>
<feature type="compositionally biased region" description="Basic residues" evidence="1">
    <location>
        <begin position="67"/>
        <end position="82"/>
    </location>
</feature>
<evidence type="ECO:0000313" key="5">
    <source>
        <dbReference type="RefSeq" id="XP_026660493.2"/>
    </source>
</evidence>
<feature type="compositionally biased region" description="Basic residues" evidence="1">
    <location>
        <begin position="169"/>
        <end position="179"/>
    </location>
</feature>
<evidence type="ECO:0000313" key="8">
    <source>
        <dbReference type="RefSeq" id="XP_038982001.1"/>
    </source>
</evidence>
<evidence type="ECO:0000313" key="9">
    <source>
        <dbReference type="RefSeq" id="XP_038982002.1"/>
    </source>
</evidence>
<feature type="compositionally biased region" description="Basic residues" evidence="1">
    <location>
        <begin position="108"/>
        <end position="128"/>
    </location>
</feature>
<keyword evidence="2" id="KW-1185">Reference proteome</keyword>
<evidence type="ECO:0000313" key="6">
    <source>
        <dbReference type="RefSeq" id="XP_026660494.2"/>
    </source>
</evidence>
<dbReference type="KEGG" id="pda:103707171"/>
<dbReference type="RefSeq" id="XP_026660493.2">
    <property type="nucleotide sequence ID" value="XM_026804692.2"/>
</dbReference>
<dbReference type="AlphaFoldDB" id="A0A8B9A5T3"/>
<reference evidence="2" key="1">
    <citation type="journal article" date="2019" name="Nat. Commun.">
        <title>Genome-wide association mapping of date palm fruit traits.</title>
        <authorList>
            <person name="Hazzouri K.M."/>
            <person name="Gros-Balthazard M."/>
            <person name="Flowers J.M."/>
            <person name="Copetti D."/>
            <person name="Lemansour A."/>
            <person name="Lebrun M."/>
            <person name="Masmoudi K."/>
            <person name="Ferrand S."/>
            <person name="Dhar M.I."/>
            <person name="Fresquez Z.A."/>
            <person name="Rosas U."/>
            <person name="Zhang J."/>
            <person name="Talag J."/>
            <person name="Lee S."/>
            <person name="Kudrna D."/>
            <person name="Powell R.F."/>
            <person name="Leitch I.J."/>
            <person name="Krueger R.R."/>
            <person name="Wing R.A."/>
            <person name="Amiri K.M.A."/>
            <person name="Purugganan M.D."/>
        </authorList>
    </citation>
    <scope>NUCLEOTIDE SEQUENCE [LARGE SCALE GENOMIC DNA]</scope>
    <source>
        <strain evidence="2">cv. Khalas</strain>
    </source>
</reference>
<evidence type="ECO:0000313" key="2">
    <source>
        <dbReference type="Proteomes" id="UP000228380"/>
    </source>
</evidence>
<gene>
    <name evidence="3 4 5 6 7 8 9" type="primary">LOC103707171</name>
</gene>
<evidence type="ECO:0000313" key="4">
    <source>
        <dbReference type="RefSeq" id="XP_017698318.2"/>
    </source>
</evidence>
<feature type="compositionally biased region" description="Basic and acidic residues" evidence="1">
    <location>
        <begin position="211"/>
        <end position="224"/>
    </location>
</feature>
<accession>A0A8B9A5T3</accession>
<dbReference type="Proteomes" id="UP000228380">
    <property type="component" value="Chromosome 4"/>
</dbReference>
<dbReference type="OrthoDB" id="786617at2759"/>
<proteinExistence type="predicted"/>
<protein>
    <submittedName>
        <fullName evidence="3 4">Arginine/serine-rich coiled-coil protein 2-like isoform X1</fullName>
    </submittedName>
</protein>
<feature type="compositionally biased region" description="Low complexity" evidence="1">
    <location>
        <begin position="87"/>
        <end position="107"/>
    </location>
</feature>
<dbReference type="RefSeq" id="XP_038982000.1">
    <property type="nucleotide sequence ID" value="XM_039126072.1"/>
</dbReference>
<dbReference type="GeneID" id="103707171"/>
<feature type="compositionally biased region" description="Low complexity" evidence="1">
    <location>
        <begin position="189"/>
        <end position="210"/>
    </location>
</feature>
<sequence length="610" mass="67869">MRTGLSSKHSRKNSDEDRSKKRKMRSNKRRRHDSSSSSSYSSGSEIDARSRKKRTQREPKKPEKTKKESKKPVKKKSRKTRYRRDASVSSSSRSCSTCRGRSSPSGRSRSRARGNKRVKLRGRSRSRSLPRADRKAKLGGRNRSSSPPARADRRVKSKEGSKLKGRERGRSRRSVRRMSSKRDGGRYLSRSCSSCDKSRSCSSRSYSRSQSHSDGKGKEVDQPKRLKSALVVTKESEELERRGSRSYSESRSHSKGKGKEVDQPRRLKSALVVTKESEKMEQISGRDNVFQAYDDLGRSFDACEQASDDRQVEFVGEKHGADIWVEDTAYVKGDNYDLTKLNTEPVKNADCGNYDSTRKNGGDAVNAGSSEPEDLELLLRQKALENFRKFRGGFLEQKGMSGDQKDESIQTEPCKDDGRFVEAKDTIVSSDCKFASSLERQGSIQGGIPMTQPRLRSIVNIPTQNADGNSIISCQNASESSRLAVNSIVTSTTDGQTIPNHLKSKEEPLDKFSSGKTLSAKDIQNKKAVVEPGSSATIGDELKIADGSASGASTCLNAKSGNKPVEKDTTGSHFEQKTFSRMHDGEMVQVSYKVYIPKKSPALARRQLQR</sequence>
<feature type="region of interest" description="Disordered" evidence="1">
    <location>
        <begin position="1"/>
        <end position="273"/>
    </location>
</feature>
<dbReference type="RefSeq" id="XP_017698317.2">
    <property type="nucleotide sequence ID" value="XM_017842828.3"/>
</dbReference>
<dbReference type="RefSeq" id="XP_038982001.1">
    <property type="nucleotide sequence ID" value="XM_039126073.1"/>
</dbReference>
<feature type="compositionally biased region" description="Basic and acidic residues" evidence="1">
    <location>
        <begin position="234"/>
        <end position="265"/>
    </location>
</feature>
<dbReference type="RefSeq" id="XP_017698318.2">
    <property type="nucleotide sequence ID" value="XM_017842829.3"/>
</dbReference>
<dbReference type="RefSeq" id="XP_026660494.2">
    <property type="nucleotide sequence ID" value="XM_026804693.2"/>
</dbReference>
<dbReference type="RefSeq" id="XP_038982002.1">
    <property type="nucleotide sequence ID" value="XM_039126074.1"/>
</dbReference>
<name>A0A8B9A5T3_PHODC</name>
<evidence type="ECO:0000313" key="7">
    <source>
        <dbReference type="RefSeq" id="XP_038982000.1"/>
    </source>
</evidence>